<sequence>MVIDMEHHFRDTEDLPKKMKLFNRKKDLLNEKVHFRHGIKWIRFDTFGSYLFKENFDHYTLFIDVNIHKDLKKKSCLTDDFDILRLFRKTGTMYKENVENLKEQLCFIAEQHKWFYEHRFCMKIGLMMR</sequence>
<dbReference type="Proteomes" id="UP000499080">
    <property type="component" value="Unassembled WGS sequence"/>
</dbReference>
<name>A0A4Y2JQQ5_ARAVE</name>
<dbReference type="AlphaFoldDB" id="A0A4Y2JQQ5"/>
<evidence type="ECO:0000313" key="2">
    <source>
        <dbReference type="Proteomes" id="UP000499080"/>
    </source>
</evidence>
<protein>
    <submittedName>
        <fullName evidence="1">Uncharacterized protein</fullName>
    </submittedName>
</protein>
<dbReference type="EMBL" id="BGPR01003772">
    <property type="protein sequence ID" value="GBM92237.1"/>
    <property type="molecule type" value="Genomic_DNA"/>
</dbReference>
<proteinExistence type="predicted"/>
<reference evidence="1 2" key="1">
    <citation type="journal article" date="2019" name="Sci. Rep.">
        <title>Orb-weaving spider Araneus ventricosus genome elucidates the spidroin gene catalogue.</title>
        <authorList>
            <person name="Kono N."/>
            <person name="Nakamura H."/>
            <person name="Ohtoshi R."/>
            <person name="Moran D.A.P."/>
            <person name="Shinohara A."/>
            <person name="Yoshida Y."/>
            <person name="Fujiwara M."/>
            <person name="Mori M."/>
            <person name="Tomita M."/>
            <person name="Arakawa K."/>
        </authorList>
    </citation>
    <scope>NUCLEOTIDE SEQUENCE [LARGE SCALE GENOMIC DNA]</scope>
</reference>
<evidence type="ECO:0000313" key="1">
    <source>
        <dbReference type="EMBL" id="GBM92237.1"/>
    </source>
</evidence>
<comment type="caution">
    <text evidence="1">The sequence shown here is derived from an EMBL/GenBank/DDBJ whole genome shotgun (WGS) entry which is preliminary data.</text>
</comment>
<accession>A0A4Y2JQQ5</accession>
<organism evidence="1 2">
    <name type="scientific">Araneus ventricosus</name>
    <name type="common">Orbweaver spider</name>
    <name type="synonym">Epeira ventricosa</name>
    <dbReference type="NCBI Taxonomy" id="182803"/>
    <lineage>
        <taxon>Eukaryota</taxon>
        <taxon>Metazoa</taxon>
        <taxon>Ecdysozoa</taxon>
        <taxon>Arthropoda</taxon>
        <taxon>Chelicerata</taxon>
        <taxon>Arachnida</taxon>
        <taxon>Araneae</taxon>
        <taxon>Araneomorphae</taxon>
        <taxon>Entelegynae</taxon>
        <taxon>Araneoidea</taxon>
        <taxon>Araneidae</taxon>
        <taxon>Araneus</taxon>
    </lineage>
</organism>
<gene>
    <name evidence="1" type="ORF">AVEN_203042_1</name>
</gene>
<dbReference type="OrthoDB" id="6732375at2759"/>
<keyword evidence="2" id="KW-1185">Reference proteome</keyword>